<dbReference type="Gene3D" id="1.10.10.10">
    <property type="entry name" value="Winged helix-like DNA-binding domain superfamily/Winged helix DNA-binding domain"/>
    <property type="match status" value="1"/>
</dbReference>
<gene>
    <name evidence="2" type="primary">cvfB</name>
    <name evidence="2" type="ORF">NCTC10815_01025</name>
</gene>
<dbReference type="GO" id="GO:0003676">
    <property type="term" value="F:nucleic acid binding"/>
    <property type="evidence" value="ECO:0007669"/>
    <property type="project" value="InterPro"/>
</dbReference>
<dbReference type="InterPro" id="IPR014464">
    <property type="entry name" value="CvfB_fam"/>
</dbReference>
<dbReference type="InterPro" id="IPR048587">
    <property type="entry name" value="CvfB_S1_3rd"/>
</dbReference>
<dbReference type="SMART" id="SM00316">
    <property type="entry name" value="S1"/>
    <property type="match status" value="2"/>
</dbReference>
<dbReference type="EMBL" id="UGPG01000001">
    <property type="protein sequence ID" value="STY43723.1"/>
    <property type="molecule type" value="Genomic_DNA"/>
</dbReference>
<dbReference type="InterPro" id="IPR048588">
    <property type="entry name" value="CvfB_S1_2nd"/>
</dbReference>
<reference evidence="2 3" key="1">
    <citation type="submission" date="2018-06" db="EMBL/GenBank/DDBJ databases">
        <authorList>
            <consortium name="Pathogen Informatics"/>
            <person name="Doyle S."/>
        </authorList>
    </citation>
    <scope>NUCLEOTIDE SEQUENCE [LARGE SCALE GENOMIC DNA]</scope>
    <source>
        <strain evidence="3">NCTC 10815</strain>
    </source>
</reference>
<evidence type="ECO:0000313" key="3">
    <source>
        <dbReference type="Proteomes" id="UP000254879"/>
    </source>
</evidence>
<dbReference type="PANTHER" id="PTHR37296">
    <property type="entry name" value="CONSERVED VIRULENCE FACTOR B"/>
    <property type="match status" value="1"/>
</dbReference>
<dbReference type="Gene3D" id="2.40.50.140">
    <property type="entry name" value="Nucleic acid-binding proteins"/>
    <property type="match status" value="2"/>
</dbReference>
<dbReference type="InterPro" id="IPR040764">
    <property type="entry name" value="CvfB_WH"/>
</dbReference>
<dbReference type="OrthoDB" id="9801597at2"/>
<name>A0A378MDU8_LISGR</name>
<dbReference type="PANTHER" id="PTHR37296:SF1">
    <property type="entry name" value="CONSERVED VIRULENCE FACTOR B"/>
    <property type="match status" value="1"/>
</dbReference>
<organism evidence="2 3">
    <name type="scientific">Listeria grayi</name>
    <name type="common">Listeria murrayi</name>
    <dbReference type="NCBI Taxonomy" id="1641"/>
    <lineage>
        <taxon>Bacteria</taxon>
        <taxon>Bacillati</taxon>
        <taxon>Bacillota</taxon>
        <taxon>Bacilli</taxon>
        <taxon>Bacillales</taxon>
        <taxon>Listeriaceae</taxon>
        <taxon>Listeria</taxon>
    </lineage>
</organism>
<dbReference type="Pfam" id="PF13509">
    <property type="entry name" value="S1_2"/>
    <property type="match status" value="1"/>
</dbReference>
<dbReference type="AlphaFoldDB" id="A0A378MDU8"/>
<dbReference type="InterPro" id="IPR012340">
    <property type="entry name" value="NA-bd_OB-fold"/>
</dbReference>
<dbReference type="Proteomes" id="UP000254879">
    <property type="component" value="Unassembled WGS sequence"/>
</dbReference>
<dbReference type="Pfam" id="PF21543">
    <property type="entry name" value="CvfB_2nd"/>
    <property type="match status" value="1"/>
</dbReference>
<sequence>MNKYIGTSQSMEVKEITESGFVLTKEEIEVLLPKGNTARQDYEVGEQVTVFIYVGYQHEITATTNIPKVQVGRYSYGTVTEVKRQLGVFVDIGIEKDIVVSLDDLPELEHLWPKKGDRLMIALRVDEKDRIWGVLADEHQFKGISRKAEASLFNENVEGTVYRLLKIGSFILTTNYHIGFIHESERNSEPRLGEHVTARVIAVKPDGSLNLSLRGRAHEVLSDDAEMILTYLNSVGGEMAFGDKSSPESIRNKFGISKAQFKRAIGSLMKAKKVTQEDGIFTKLVEKDKDSD</sequence>
<dbReference type="Pfam" id="PF21191">
    <property type="entry name" value="CvfB_1st"/>
    <property type="match status" value="1"/>
</dbReference>
<dbReference type="RefSeq" id="WP_003755042.1">
    <property type="nucleotide sequence ID" value="NZ_CABKNG010000001.1"/>
</dbReference>
<proteinExistence type="inferred from homology"/>
<comment type="similarity">
    <text evidence="1">Belongs to the CvfB family.</text>
</comment>
<dbReference type="InterPro" id="IPR039566">
    <property type="entry name" value="CvfB_S1_st"/>
</dbReference>
<evidence type="ECO:0000256" key="1">
    <source>
        <dbReference type="PIRNR" id="PIRNR012524"/>
    </source>
</evidence>
<dbReference type="InterPro" id="IPR036388">
    <property type="entry name" value="WH-like_DNA-bd_sf"/>
</dbReference>
<accession>A0A378MDU8</accession>
<dbReference type="PROSITE" id="PS50126">
    <property type="entry name" value="S1"/>
    <property type="match status" value="1"/>
</dbReference>
<dbReference type="InterPro" id="IPR003029">
    <property type="entry name" value="S1_domain"/>
</dbReference>
<dbReference type="PIRSF" id="PIRSF012524">
    <property type="entry name" value="YitL_S1"/>
    <property type="match status" value="1"/>
</dbReference>
<dbReference type="Pfam" id="PF17783">
    <property type="entry name" value="WHD_CvfB"/>
    <property type="match status" value="1"/>
</dbReference>
<protein>
    <submittedName>
        <fullName evidence="2">Conserved virulence factor B</fullName>
    </submittedName>
</protein>
<dbReference type="SUPFAM" id="SSF50249">
    <property type="entry name" value="Nucleic acid-binding proteins"/>
    <property type="match status" value="1"/>
</dbReference>
<evidence type="ECO:0000313" key="2">
    <source>
        <dbReference type="EMBL" id="STY43723.1"/>
    </source>
</evidence>